<protein>
    <submittedName>
        <fullName evidence="2">Uncharacterized protein</fullName>
    </submittedName>
</protein>
<sequence length="104" mass="11450">MYLDVHFLKTLRPTVSSSSLHVLNQHYNSIYALECRPDFCSRKTMGARPRCLLLCRHSGRVEKGRRSAEKSDAVCAAAASLPLSAPRRTHGASTSHHKHSAPPG</sequence>
<organism evidence="2 3">
    <name type="scientific">Ataeniobius toweri</name>
    <dbReference type="NCBI Taxonomy" id="208326"/>
    <lineage>
        <taxon>Eukaryota</taxon>
        <taxon>Metazoa</taxon>
        <taxon>Chordata</taxon>
        <taxon>Craniata</taxon>
        <taxon>Vertebrata</taxon>
        <taxon>Euteleostomi</taxon>
        <taxon>Actinopterygii</taxon>
        <taxon>Neopterygii</taxon>
        <taxon>Teleostei</taxon>
        <taxon>Neoteleostei</taxon>
        <taxon>Acanthomorphata</taxon>
        <taxon>Ovalentaria</taxon>
        <taxon>Atherinomorphae</taxon>
        <taxon>Cyprinodontiformes</taxon>
        <taxon>Goodeidae</taxon>
        <taxon>Ataeniobius</taxon>
    </lineage>
</organism>
<feature type="region of interest" description="Disordered" evidence="1">
    <location>
        <begin position="85"/>
        <end position="104"/>
    </location>
</feature>
<dbReference type="EMBL" id="JAHUTI010059518">
    <property type="protein sequence ID" value="MED6251127.1"/>
    <property type="molecule type" value="Genomic_DNA"/>
</dbReference>
<evidence type="ECO:0000256" key="1">
    <source>
        <dbReference type="SAM" id="MobiDB-lite"/>
    </source>
</evidence>
<name>A0ABU7BKE4_9TELE</name>
<gene>
    <name evidence="2" type="ORF">ATANTOWER_023061</name>
</gene>
<keyword evidence="3" id="KW-1185">Reference proteome</keyword>
<evidence type="ECO:0000313" key="2">
    <source>
        <dbReference type="EMBL" id="MED6251127.1"/>
    </source>
</evidence>
<proteinExistence type="predicted"/>
<reference evidence="2 3" key="1">
    <citation type="submission" date="2021-07" db="EMBL/GenBank/DDBJ databases">
        <authorList>
            <person name="Palmer J.M."/>
        </authorList>
    </citation>
    <scope>NUCLEOTIDE SEQUENCE [LARGE SCALE GENOMIC DNA]</scope>
    <source>
        <strain evidence="2 3">AT_MEX2019</strain>
        <tissue evidence="2">Muscle</tissue>
    </source>
</reference>
<comment type="caution">
    <text evidence="2">The sequence shown here is derived from an EMBL/GenBank/DDBJ whole genome shotgun (WGS) entry which is preliminary data.</text>
</comment>
<feature type="compositionally biased region" description="Basic residues" evidence="1">
    <location>
        <begin position="87"/>
        <end position="104"/>
    </location>
</feature>
<accession>A0ABU7BKE4</accession>
<evidence type="ECO:0000313" key="3">
    <source>
        <dbReference type="Proteomes" id="UP001345963"/>
    </source>
</evidence>
<dbReference type="Proteomes" id="UP001345963">
    <property type="component" value="Unassembled WGS sequence"/>
</dbReference>